<dbReference type="InterPro" id="IPR036388">
    <property type="entry name" value="WH-like_DNA-bd_sf"/>
</dbReference>
<keyword evidence="1" id="KW-0805">Transcription regulation</keyword>
<dbReference type="GO" id="GO:0005829">
    <property type="term" value="C:cytosol"/>
    <property type="evidence" value="ECO:0007669"/>
    <property type="project" value="TreeGrafter"/>
</dbReference>
<dbReference type="SUPFAM" id="SSF54909">
    <property type="entry name" value="Dimeric alpha+beta barrel"/>
    <property type="match status" value="1"/>
</dbReference>
<dbReference type="InterPro" id="IPR011991">
    <property type="entry name" value="ArsR-like_HTH"/>
</dbReference>
<dbReference type="PANTHER" id="PTHR30154">
    <property type="entry name" value="LEUCINE-RESPONSIVE REGULATORY PROTEIN"/>
    <property type="match status" value="1"/>
</dbReference>
<dbReference type="AlphaFoldDB" id="A0A0P7C769"/>
<sequence length="150" mass="17121">MDQTDRKILSLLQKNAQYTYKEIADKINLTQTPVFDRIKRLEKEGVIEKYVTILNKEKVGNSLTVFNQVTLTKQTVEVSKGFDDAVKKLPEVVECSFVSGGFDYLLKIIVPDMETYHKFHQLKLSVIPGVSLINSYFVMSEVKSTTEIPI</sequence>
<dbReference type="CDD" id="cd00090">
    <property type="entry name" value="HTH_ARSR"/>
    <property type="match status" value="1"/>
</dbReference>
<proteinExistence type="predicted"/>
<name>A0A0P7C769_9BACT</name>
<dbReference type="InterPro" id="IPR036390">
    <property type="entry name" value="WH_DNA-bd_sf"/>
</dbReference>
<reference evidence="5 6" key="1">
    <citation type="submission" date="2015-07" db="EMBL/GenBank/DDBJ databases">
        <title>The draft genome sequence of Leadbetterella sp. JN14-9.</title>
        <authorList>
            <person name="Liu Y."/>
            <person name="Du J."/>
            <person name="Shao Z."/>
        </authorList>
    </citation>
    <scope>NUCLEOTIDE SEQUENCE [LARGE SCALE GENOMIC DNA]</scope>
    <source>
        <strain evidence="5 6">JN14-9</strain>
    </source>
</reference>
<evidence type="ECO:0000256" key="3">
    <source>
        <dbReference type="ARBA" id="ARBA00023163"/>
    </source>
</evidence>
<feature type="domain" description="HTH asnC-type" evidence="4">
    <location>
        <begin position="1"/>
        <end position="62"/>
    </location>
</feature>
<dbReference type="PROSITE" id="PS50956">
    <property type="entry name" value="HTH_ASNC_2"/>
    <property type="match status" value="1"/>
</dbReference>
<dbReference type="InterPro" id="IPR019888">
    <property type="entry name" value="Tscrpt_reg_AsnC-like"/>
</dbReference>
<protein>
    <submittedName>
        <fullName evidence="5">AsnC family transcriptional regulator</fullName>
    </submittedName>
</protein>
<comment type="caution">
    <text evidence="5">The sequence shown here is derived from an EMBL/GenBank/DDBJ whole genome shotgun (WGS) entry which is preliminary data.</text>
</comment>
<evidence type="ECO:0000259" key="4">
    <source>
        <dbReference type="PROSITE" id="PS50956"/>
    </source>
</evidence>
<organism evidence="5 6">
    <name type="scientific">Jiulongibacter sediminis</name>
    <dbReference type="NCBI Taxonomy" id="1605367"/>
    <lineage>
        <taxon>Bacteria</taxon>
        <taxon>Pseudomonadati</taxon>
        <taxon>Bacteroidota</taxon>
        <taxon>Cytophagia</taxon>
        <taxon>Cytophagales</taxon>
        <taxon>Leadbetterellaceae</taxon>
        <taxon>Jiulongibacter</taxon>
    </lineage>
</organism>
<dbReference type="InterPro" id="IPR019885">
    <property type="entry name" value="Tscrpt_reg_HTH_AsnC-type_CS"/>
</dbReference>
<dbReference type="InterPro" id="IPR019887">
    <property type="entry name" value="Tscrpt_reg_AsnC/Lrp_C"/>
</dbReference>
<dbReference type="RefSeq" id="WP_055143485.1">
    <property type="nucleotide sequence ID" value="NZ_JXSZ01000005.1"/>
</dbReference>
<dbReference type="OrthoDB" id="9800326at2"/>
<dbReference type="PANTHER" id="PTHR30154:SF34">
    <property type="entry name" value="TRANSCRIPTIONAL REGULATOR AZLB"/>
    <property type="match status" value="1"/>
</dbReference>
<dbReference type="Pfam" id="PF13412">
    <property type="entry name" value="HTH_24"/>
    <property type="match status" value="1"/>
</dbReference>
<keyword evidence="3" id="KW-0804">Transcription</keyword>
<dbReference type="SMART" id="SM00344">
    <property type="entry name" value="HTH_ASNC"/>
    <property type="match status" value="1"/>
</dbReference>
<dbReference type="PROSITE" id="PS00519">
    <property type="entry name" value="HTH_ASNC_1"/>
    <property type="match status" value="1"/>
</dbReference>
<dbReference type="Pfam" id="PF01037">
    <property type="entry name" value="AsnC_trans_reg"/>
    <property type="match status" value="1"/>
</dbReference>
<dbReference type="Proteomes" id="UP000050454">
    <property type="component" value="Unassembled WGS sequence"/>
</dbReference>
<dbReference type="Gene3D" id="1.10.10.10">
    <property type="entry name" value="Winged helix-like DNA-binding domain superfamily/Winged helix DNA-binding domain"/>
    <property type="match status" value="1"/>
</dbReference>
<dbReference type="GO" id="GO:0006355">
    <property type="term" value="P:regulation of DNA-templated transcription"/>
    <property type="evidence" value="ECO:0007669"/>
    <property type="project" value="UniProtKB-ARBA"/>
</dbReference>
<dbReference type="GO" id="GO:0043200">
    <property type="term" value="P:response to amino acid"/>
    <property type="evidence" value="ECO:0007669"/>
    <property type="project" value="TreeGrafter"/>
</dbReference>
<keyword evidence="2" id="KW-0238">DNA-binding</keyword>
<gene>
    <name evidence="5" type="ORF">AFM12_01485</name>
</gene>
<dbReference type="InterPro" id="IPR011008">
    <property type="entry name" value="Dimeric_a/b-barrel"/>
</dbReference>
<accession>A0A0P7C769</accession>
<keyword evidence="6" id="KW-1185">Reference proteome</keyword>
<dbReference type="InterPro" id="IPR000485">
    <property type="entry name" value="AsnC-type_HTH_dom"/>
</dbReference>
<evidence type="ECO:0000313" key="5">
    <source>
        <dbReference type="EMBL" id="KPM49323.1"/>
    </source>
</evidence>
<dbReference type="PRINTS" id="PR00033">
    <property type="entry name" value="HTHASNC"/>
</dbReference>
<evidence type="ECO:0000313" key="6">
    <source>
        <dbReference type="Proteomes" id="UP000050454"/>
    </source>
</evidence>
<dbReference type="EMBL" id="LGTQ01000005">
    <property type="protein sequence ID" value="KPM49323.1"/>
    <property type="molecule type" value="Genomic_DNA"/>
</dbReference>
<dbReference type="SUPFAM" id="SSF46785">
    <property type="entry name" value="Winged helix' DNA-binding domain"/>
    <property type="match status" value="1"/>
</dbReference>
<evidence type="ECO:0000256" key="2">
    <source>
        <dbReference type="ARBA" id="ARBA00023125"/>
    </source>
</evidence>
<dbReference type="GO" id="GO:0043565">
    <property type="term" value="F:sequence-specific DNA binding"/>
    <property type="evidence" value="ECO:0007669"/>
    <property type="project" value="InterPro"/>
</dbReference>
<dbReference type="PATRIC" id="fig|1605367.3.peg.1635"/>
<dbReference type="Gene3D" id="3.30.70.920">
    <property type="match status" value="1"/>
</dbReference>
<evidence type="ECO:0000256" key="1">
    <source>
        <dbReference type="ARBA" id="ARBA00023015"/>
    </source>
</evidence>